<feature type="active site" description="Proton donor" evidence="3">
    <location>
        <position position="165"/>
    </location>
</feature>
<sequence>MPHFESRDAIIDTRILLGVCGGIAAYKSAELVRLLRKRHCEVRVVMTASARQFVTPLTFQALSGNPVHTELFDANQEQTMSHIHLARWADLLIIAPASANTVAKMAHGLADDLLSTLYLAAECPVYIAPAMNQAMWHKAATQDNIARLRQYGVSIIGPAAGEQACGEQGFGRMSEPEQICEQILAQTGQATLAGVSVVISAGPTREPLDPVRFISNRSSGKMGYALAEAALRVGANVTLISGPVNLPPPSGVKLVKVETAQQMYDAVLSQSGQCDIYIGAAAVADYRPSQIEARKIKKQHDHGVITLEKNPDIIAAVADQPNRPFVVGFAAETDDLENYATGKLRSKKLDMIAANWVGQHEGGFDSDNNALQVYWSGGSQHLPMTDKHHLAEQLLTLISEKFHEKNTTQAS</sequence>
<dbReference type="EMBL" id="CP113517">
    <property type="protein sequence ID" value="WAR44101.1"/>
    <property type="molecule type" value="Genomic_DNA"/>
</dbReference>
<feature type="binding site" evidence="3">
    <location>
        <position position="295"/>
    </location>
    <ligand>
        <name>CTP</name>
        <dbReference type="ChEBI" id="CHEBI:37563"/>
    </ligand>
</feature>
<keyword evidence="1 3" id="KW-0210">Decarboxylase</keyword>
<evidence type="ECO:0000259" key="5">
    <source>
        <dbReference type="Pfam" id="PF02441"/>
    </source>
</evidence>
<comment type="function">
    <text evidence="4">Catalyzes two steps in the biosynthesis of coenzyme A. In the first step cysteine is conjugated to 4'-phosphopantothenate to form 4-phosphopantothenoylcysteine, in the latter compound is decarboxylated to form 4'-phosphopantotheine.</text>
</comment>
<dbReference type="GO" id="GO:0004632">
    <property type="term" value="F:phosphopantothenate--cysteine ligase activity"/>
    <property type="evidence" value="ECO:0007669"/>
    <property type="project" value="UniProtKB-EC"/>
</dbReference>
<feature type="region of interest" description="Phosphopantothenate--cysteine ligase" evidence="3">
    <location>
        <begin position="197"/>
        <end position="411"/>
    </location>
</feature>
<keyword evidence="3" id="KW-0511">Multifunctional enzyme</keyword>
<keyword evidence="3 4" id="KW-0436">Ligase</keyword>
<comment type="pathway">
    <text evidence="3 4">Cofactor biosynthesis; coenzyme A biosynthesis; CoA from (R)-pantothenate: step 3/5.</text>
</comment>
<dbReference type="RefSeq" id="WP_255189088.1">
    <property type="nucleotide sequence ID" value="NZ_CP113517.1"/>
</dbReference>
<feature type="binding site" evidence="3">
    <location>
        <position position="285"/>
    </location>
    <ligand>
        <name>CTP</name>
        <dbReference type="ChEBI" id="CHEBI:37563"/>
    </ligand>
</feature>
<reference evidence="7" key="1">
    <citation type="submission" date="2022-11" db="EMBL/GenBank/DDBJ databases">
        <title>Methylomonas rapida sp. nov., Carotenoid-Producing Obligate Methanotrophs with High Growth Characteristics and Biotechnological Potential.</title>
        <authorList>
            <person name="Tikhonova E.N."/>
            <person name="Suleimanov R.Z."/>
            <person name="Miroshnikov K."/>
            <person name="Oshkin I.Y."/>
            <person name="Belova S.E."/>
            <person name="Danilova O.V."/>
            <person name="Ashikhmin A."/>
            <person name="Konopkin A."/>
            <person name="But S.Y."/>
            <person name="Khmelenina V.N."/>
            <person name="Kuznetsov N."/>
            <person name="Pimenov N.V."/>
            <person name="Dedysh S.N."/>
        </authorList>
    </citation>
    <scope>NUCLEOTIDE SEQUENCE</scope>
    <source>
        <strain evidence="7">MP1</strain>
    </source>
</reference>
<dbReference type="GO" id="GO:0004633">
    <property type="term" value="F:phosphopantothenoylcysteine decarboxylase activity"/>
    <property type="evidence" value="ECO:0007669"/>
    <property type="project" value="UniProtKB-EC"/>
</dbReference>
<dbReference type="Proteomes" id="UP001162780">
    <property type="component" value="Chromosome"/>
</dbReference>
<comment type="pathway">
    <text evidence="3 4">Cofactor biosynthesis; coenzyme A biosynthesis; CoA from (R)-pantothenate: step 2/5.</text>
</comment>
<comment type="cofactor">
    <cofactor evidence="3">
        <name>Mg(2+)</name>
        <dbReference type="ChEBI" id="CHEBI:18420"/>
    </cofactor>
</comment>
<dbReference type="Pfam" id="PF04127">
    <property type="entry name" value="DFP"/>
    <property type="match status" value="1"/>
</dbReference>
<comment type="function">
    <text evidence="3">Catalyzes two sequential steps in the biosynthesis of coenzyme A. In the first step cysteine is conjugated to 4'-phosphopantothenate to form 4-phosphopantothenoylcysteine. In the second step the latter compound is decarboxylated to form 4'-phosphopantotheine.</text>
</comment>
<name>A0ABY7GI34_9GAMM</name>
<evidence type="ECO:0000256" key="1">
    <source>
        <dbReference type="ARBA" id="ARBA00022793"/>
    </source>
</evidence>
<evidence type="ECO:0000256" key="4">
    <source>
        <dbReference type="RuleBase" id="RU364078"/>
    </source>
</evidence>
<feature type="binding site" evidence="3">
    <location>
        <position position="343"/>
    </location>
    <ligand>
        <name>CTP</name>
        <dbReference type="ChEBI" id="CHEBI:37563"/>
    </ligand>
</feature>
<comment type="caution">
    <text evidence="3">Lacks conserved residue(s) required for the propagation of feature annotation.</text>
</comment>
<dbReference type="InterPro" id="IPR035929">
    <property type="entry name" value="CoaB-like_sf"/>
</dbReference>
<dbReference type="PANTHER" id="PTHR14359">
    <property type="entry name" value="HOMO-OLIGOMERIC FLAVIN CONTAINING CYS DECARBOXYLASE FAMILY"/>
    <property type="match status" value="1"/>
</dbReference>
<dbReference type="InterPro" id="IPR007085">
    <property type="entry name" value="DNA/pantothenate-metab_flavo_C"/>
</dbReference>
<comment type="catalytic activity">
    <reaction evidence="3 4">
        <text>N-[(R)-4-phosphopantothenoyl]-L-cysteine + H(+) = (R)-4'-phosphopantetheine + CO2</text>
        <dbReference type="Rhea" id="RHEA:16793"/>
        <dbReference type="ChEBI" id="CHEBI:15378"/>
        <dbReference type="ChEBI" id="CHEBI:16526"/>
        <dbReference type="ChEBI" id="CHEBI:59458"/>
        <dbReference type="ChEBI" id="CHEBI:61723"/>
        <dbReference type="EC" id="4.1.1.36"/>
    </reaction>
</comment>
<feature type="region of interest" description="Phosphopantothenoylcysteine decarboxylase" evidence="3">
    <location>
        <begin position="1"/>
        <end position="196"/>
    </location>
</feature>
<dbReference type="SUPFAM" id="SSF52507">
    <property type="entry name" value="Homo-oligomeric flavin-containing Cys decarboxylases, HFCD"/>
    <property type="match status" value="1"/>
</dbReference>
<dbReference type="EC" id="6.3.2.5" evidence="3"/>
<keyword evidence="8" id="KW-1185">Reference proteome</keyword>
<dbReference type="HAMAP" id="MF_02225">
    <property type="entry name" value="CoaBC"/>
    <property type="match status" value="1"/>
</dbReference>
<dbReference type="Pfam" id="PF02441">
    <property type="entry name" value="Flavoprotein"/>
    <property type="match status" value="1"/>
</dbReference>
<evidence type="ECO:0000313" key="8">
    <source>
        <dbReference type="Proteomes" id="UP001162780"/>
    </source>
</evidence>
<organism evidence="7 8">
    <name type="scientific">Methylomonas rapida</name>
    <dbReference type="NCBI Taxonomy" id="2963939"/>
    <lineage>
        <taxon>Bacteria</taxon>
        <taxon>Pseudomonadati</taxon>
        <taxon>Pseudomonadota</taxon>
        <taxon>Gammaproteobacteria</taxon>
        <taxon>Methylococcales</taxon>
        <taxon>Methylococcaceae</taxon>
        <taxon>Methylomonas</taxon>
    </lineage>
</organism>
<keyword evidence="2 3" id="KW-0456">Lyase</keyword>
<feature type="domain" description="DNA/pantothenate metabolism flavoprotein C-terminal" evidence="6">
    <location>
        <begin position="192"/>
        <end position="400"/>
    </location>
</feature>
<evidence type="ECO:0000313" key="7">
    <source>
        <dbReference type="EMBL" id="WAR44101.1"/>
    </source>
</evidence>
<dbReference type="Gene3D" id="3.40.50.10300">
    <property type="entry name" value="CoaB-like"/>
    <property type="match status" value="1"/>
</dbReference>
<feature type="binding site" evidence="3">
    <location>
        <position position="329"/>
    </location>
    <ligand>
        <name>CTP</name>
        <dbReference type="ChEBI" id="CHEBI:37563"/>
    </ligand>
</feature>
<dbReference type="Gene3D" id="3.40.50.1950">
    <property type="entry name" value="Flavin prenyltransferase-like"/>
    <property type="match status" value="1"/>
</dbReference>
<keyword evidence="3 4" id="KW-0285">Flavoprotein</keyword>
<comment type="similarity">
    <text evidence="3 4">In the C-terminal section; belongs to the PPC synthetase family.</text>
</comment>
<comment type="similarity">
    <text evidence="3 4">In the N-terminal section; belongs to the HFCD (homo-oligomeric flavin containing Cys decarboxylase) superfamily.</text>
</comment>
<dbReference type="EC" id="4.1.1.36" evidence="3"/>
<dbReference type="PANTHER" id="PTHR14359:SF6">
    <property type="entry name" value="PHOSPHOPANTOTHENOYLCYSTEINE DECARBOXYLASE"/>
    <property type="match status" value="1"/>
</dbReference>
<evidence type="ECO:0000256" key="3">
    <source>
        <dbReference type="HAMAP-Rule" id="MF_02225"/>
    </source>
</evidence>
<evidence type="ECO:0000256" key="2">
    <source>
        <dbReference type="ARBA" id="ARBA00023239"/>
    </source>
</evidence>
<feature type="binding site" evidence="3">
    <location>
        <position position="347"/>
    </location>
    <ligand>
        <name>CTP</name>
        <dbReference type="ChEBI" id="CHEBI:37563"/>
    </ligand>
</feature>
<dbReference type="InterPro" id="IPR003382">
    <property type="entry name" value="Flavoprotein"/>
</dbReference>
<evidence type="ECO:0000259" key="6">
    <source>
        <dbReference type="Pfam" id="PF04127"/>
    </source>
</evidence>
<comment type="cofactor">
    <cofactor evidence="3">
        <name>FMN</name>
        <dbReference type="ChEBI" id="CHEBI:58210"/>
    </cofactor>
    <text evidence="3">Binds 1 FMN per subunit.</text>
</comment>
<keyword evidence="3" id="KW-0479">Metal-binding</keyword>
<proteinExistence type="inferred from homology"/>
<keyword evidence="3 4" id="KW-0288">FMN</keyword>
<dbReference type="InterPro" id="IPR005252">
    <property type="entry name" value="CoaBC"/>
</dbReference>
<comment type="catalytic activity">
    <reaction evidence="3 4">
        <text>(R)-4'-phosphopantothenate + L-cysteine + CTP = N-[(R)-4-phosphopantothenoyl]-L-cysteine + CMP + diphosphate + H(+)</text>
        <dbReference type="Rhea" id="RHEA:19397"/>
        <dbReference type="ChEBI" id="CHEBI:10986"/>
        <dbReference type="ChEBI" id="CHEBI:15378"/>
        <dbReference type="ChEBI" id="CHEBI:33019"/>
        <dbReference type="ChEBI" id="CHEBI:35235"/>
        <dbReference type="ChEBI" id="CHEBI:37563"/>
        <dbReference type="ChEBI" id="CHEBI:59458"/>
        <dbReference type="ChEBI" id="CHEBI:60377"/>
        <dbReference type="EC" id="6.3.2.5"/>
    </reaction>
</comment>
<dbReference type="SUPFAM" id="SSF102645">
    <property type="entry name" value="CoaB-like"/>
    <property type="match status" value="1"/>
</dbReference>
<keyword evidence="3" id="KW-0460">Magnesium</keyword>
<gene>
    <name evidence="3 7" type="primary">coaBC</name>
    <name evidence="7" type="ORF">NM686_017245</name>
</gene>
<protein>
    <recommendedName>
        <fullName evidence="3">Coenzyme A biosynthesis bifunctional protein CoaBC</fullName>
    </recommendedName>
    <alternativeName>
        <fullName evidence="3">DNA/pantothenate metabolism flavoprotein</fullName>
    </alternativeName>
    <alternativeName>
        <fullName evidence="3">Phosphopantothenoylcysteine synthetase/decarboxylase</fullName>
        <shortName evidence="3">PPCS-PPCDC</shortName>
    </alternativeName>
    <domain>
        <recommendedName>
            <fullName evidence="3">Phosphopantothenoylcysteine decarboxylase</fullName>
            <shortName evidence="3">PPC decarboxylase</shortName>
            <shortName evidence="3">PPC-DC</shortName>
            <ecNumber evidence="3">4.1.1.36</ecNumber>
        </recommendedName>
        <alternativeName>
            <fullName evidence="3">CoaC</fullName>
        </alternativeName>
    </domain>
    <domain>
        <recommendedName>
            <fullName evidence="3">Phosphopantothenate--cysteine ligase</fullName>
            <ecNumber evidence="3">6.3.2.5</ecNumber>
        </recommendedName>
        <alternativeName>
            <fullName evidence="3">CoaB</fullName>
        </alternativeName>
        <alternativeName>
            <fullName evidence="3">Phosphopantothenoylcysteine synthetase</fullName>
            <shortName evidence="3">PPC synthetase</shortName>
            <shortName evidence="3">PPC-S</shortName>
        </alternativeName>
    </domain>
</protein>
<accession>A0ABY7GI34</accession>
<feature type="domain" description="Flavoprotein" evidence="5">
    <location>
        <begin position="14"/>
        <end position="185"/>
    </location>
</feature>
<feature type="binding site" evidence="3">
    <location>
        <begin position="311"/>
        <end position="314"/>
    </location>
    <ligand>
        <name>CTP</name>
        <dbReference type="ChEBI" id="CHEBI:37563"/>
    </ligand>
</feature>
<dbReference type="InterPro" id="IPR036551">
    <property type="entry name" value="Flavin_trans-like"/>
</dbReference>
<dbReference type="NCBIfam" id="TIGR00521">
    <property type="entry name" value="coaBC_dfp"/>
    <property type="match status" value="1"/>
</dbReference>